<feature type="active site" description="Proton donor" evidence="6">
    <location>
        <position position="111"/>
    </location>
</feature>
<keyword evidence="2 6" id="KW-0808">Transferase</keyword>
<reference evidence="8" key="1">
    <citation type="submission" date="2017-02" db="EMBL/GenBank/DDBJ databases">
        <title>Delving into the versatile metabolic prowess of the omnipresent phylum Bacteroidetes.</title>
        <authorList>
            <person name="Nobu M.K."/>
            <person name="Mei R."/>
            <person name="Narihiro T."/>
            <person name="Kuroda K."/>
            <person name="Liu W.-T."/>
        </authorList>
    </citation>
    <scope>NUCLEOTIDE SEQUENCE</scope>
    <source>
        <strain evidence="8">ADurb.Bin417</strain>
    </source>
</reference>
<name>A0A1V5MKG4_UNCT6</name>
<comment type="similarity">
    <text evidence="4 6">Belongs to the GART family.</text>
</comment>
<dbReference type="PANTHER" id="PTHR43369">
    <property type="entry name" value="PHOSPHORIBOSYLGLYCINAMIDE FORMYLTRANSFERASE"/>
    <property type="match status" value="1"/>
</dbReference>
<dbReference type="InterPro" id="IPR036477">
    <property type="entry name" value="Formyl_transf_N_sf"/>
</dbReference>
<dbReference type="GO" id="GO:0005829">
    <property type="term" value="C:cytosol"/>
    <property type="evidence" value="ECO:0007669"/>
    <property type="project" value="TreeGrafter"/>
</dbReference>
<dbReference type="AlphaFoldDB" id="A0A1V5MKG4"/>
<dbReference type="CDD" id="cd08645">
    <property type="entry name" value="FMT_core_GART"/>
    <property type="match status" value="1"/>
</dbReference>
<evidence type="ECO:0000256" key="2">
    <source>
        <dbReference type="ARBA" id="ARBA00022679"/>
    </source>
</evidence>
<evidence type="ECO:0000313" key="8">
    <source>
        <dbReference type="EMBL" id="OPZ93724.1"/>
    </source>
</evidence>
<gene>
    <name evidence="6 8" type="primary">purN</name>
    <name evidence="8" type="ORF">BWY73_00148</name>
</gene>
<dbReference type="Proteomes" id="UP000485484">
    <property type="component" value="Unassembled WGS sequence"/>
</dbReference>
<evidence type="ECO:0000256" key="1">
    <source>
        <dbReference type="ARBA" id="ARBA00005054"/>
    </source>
</evidence>
<dbReference type="PANTHER" id="PTHR43369:SF2">
    <property type="entry name" value="PHOSPHORIBOSYLGLYCINAMIDE FORMYLTRANSFERASE"/>
    <property type="match status" value="1"/>
</dbReference>
<evidence type="ECO:0000256" key="6">
    <source>
        <dbReference type="HAMAP-Rule" id="MF_01930"/>
    </source>
</evidence>
<dbReference type="InterPro" id="IPR004607">
    <property type="entry name" value="GART"/>
</dbReference>
<evidence type="ECO:0000256" key="5">
    <source>
        <dbReference type="ARBA" id="ARBA00047664"/>
    </source>
</evidence>
<dbReference type="InterPro" id="IPR001555">
    <property type="entry name" value="GART_AS"/>
</dbReference>
<sequence>MLKIGVLISGNGSNLQALIDEVKAGRLPAEIALVLSDNPEAYGLKRAAAAAIPARFLPPGPKRTVLSPEAEAAYADAFKQAGVELVCLAGFMRVIKAGLLAAFPGRILNIHPSLLPSFPGLAAWKQALDYGVRYTGCTVHLVEAGVDTGPIILQAVVPVEANDTPETLLNRIHREEHRIYPEAVRLFAESRVRLDGRRAVVTD</sequence>
<keyword evidence="3 6" id="KW-0658">Purine biosynthesis</keyword>
<dbReference type="SUPFAM" id="SSF53328">
    <property type="entry name" value="Formyltransferase"/>
    <property type="match status" value="1"/>
</dbReference>
<dbReference type="EMBL" id="MWAK01000010">
    <property type="protein sequence ID" value="OPZ93724.1"/>
    <property type="molecule type" value="Genomic_DNA"/>
</dbReference>
<dbReference type="EC" id="2.1.2.2" evidence="6"/>
<organism evidence="8">
    <name type="scientific">candidate division TA06 bacterium ADurb.Bin417</name>
    <dbReference type="NCBI Taxonomy" id="1852828"/>
    <lineage>
        <taxon>Bacteria</taxon>
        <taxon>Bacteria division TA06</taxon>
    </lineage>
</organism>
<proteinExistence type="inferred from homology"/>
<dbReference type="Gene3D" id="3.40.50.170">
    <property type="entry name" value="Formyl transferase, N-terminal domain"/>
    <property type="match status" value="1"/>
</dbReference>
<comment type="caution">
    <text evidence="8">The sequence shown here is derived from an EMBL/GenBank/DDBJ whole genome shotgun (WGS) entry which is preliminary data.</text>
</comment>
<dbReference type="UniPathway" id="UPA00074">
    <property type="reaction ID" value="UER00126"/>
</dbReference>
<protein>
    <recommendedName>
        <fullName evidence="6">Phosphoribosylglycinamide formyltransferase</fullName>
        <ecNumber evidence="6">2.1.2.2</ecNumber>
    </recommendedName>
    <alternativeName>
        <fullName evidence="6">5'-phosphoribosylglycinamide transformylase</fullName>
    </alternativeName>
    <alternativeName>
        <fullName evidence="6">GAR transformylase</fullName>
        <shortName evidence="6">GART</shortName>
    </alternativeName>
</protein>
<feature type="binding site" evidence="6">
    <location>
        <position position="63"/>
    </location>
    <ligand>
        <name>(6R)-10-formyltetrahydrofolate</name>
        <dbReference type="ChEBI" id="CHEBI:195366"/>
    </ligand>
</feature>
<feature type="binding site" evidence="6">
    <location>
        <position position="109"/>
    </location>
    <ligand>
        <name>(6R)-10-formyltetrahydrofolate</name>
        <dbReference type="ChEBI" id="CHEBI:195366"/>
    </ligand>
</feature>
<dbReference type="HAMAP" id="MF_01930">
    <property type="entry name" value="PurN"/>
    <property type="match status" value="1"/>
</dbReference>
<evidence type="ECO:0000259" key="7">
    <source>
        <dbReference type="Pfam" id="PF00551"/>
    </source>
</evidence>
<feature type="domain" description="Formyl transferase N-terminal" evidence="7">
    <location>
        <begin position="3"/>
        <end position="184"/>
    </location>
</feature>
<dbReference type="Pfam" id="PF00551">
    <property type="entry name" value="Formyl_trans_N"/>
    <property type="match status" value="1"/>
</dbReference>
<dbReference type="InterPro" id="IPR002376">
    <property type="entry name" value="Formyl_transf_N"/>
</dbReference>
<comment type="caution">
    <text evidence="6">Lacks conserved residue(s) required for the propagation of feature annotation.</text>
</comment>
<dbReference type="GO" id="GO:0006189">
    <property type="term" value="P:'de novo' IMP biosynthetic process"/>
    <property type="evidence" value="ECO:0007669"/>
    <property type="project" value="UniProtKB-UniRule"/>
</dbReference>
<feature type="binding site" evidence="6">
    <location>
        <begin position="12"/>
        <end position="14"/>
    </location>
    <ligand>
        <name>N(1)-(5-phospho-beta-D-ribosyl)glycinamide</name>
        <dbReference type="ChEBI" id="CHEBI:143788"/>
    </ligand>
</feature>
<comment type="pathway">
    <text evidence="1 6">Purine metabolism; IMP biosynthesis via de novo pathway; N(2)-formyl-N(1)-(5-phospho-D-ribosyl)glycinamide from N(1)-(5-phospho-D-ribosyl)glycinamide (10-formyl THF route): step 1/1.</text>
</comment>
<feature type="site" description="Raises pKa of active site His" evidence="6">
    <location>
        <position position="147"/>
    </location>
</feature>
<evidence type="ECO:0000256" key="4">
    <source>
        <dbReference type="ARBA" id="ARBA00038440"/>
    </source>
</evidence>
<accession>A0A1V5MKG4</accession>
<evidence type="ECO:0000256" key="3">
    <source>
        <dbReference type="ARBA" id="ARBA00022755"/>
    </source>
</evidence>
<dbReference type="GO" id="GO:0004644">
    <property type="term" value="F:phosphoribosylglycinamide formyltransferase activity"/>
    <property type="evidence" value="ECO:0007669"/>
    <property type="project" value="UniProtKB-UniRule"/>
</dbReference>
<dbReference type="NCBIfam" id="TIGR00639">
    <property type="entry name" value="PurN"/>
    <property type="match status" value="1"/>
</dbReference>
<comment type="function">
    <text evidence="6">Catalyzes the transfer of a formyl group from 10-formyltetrahydrofolate to 5-phospho-ribosyl-glycinamide (GAR), producing 5-phospho-ribosyl-N-formylglycinamide (FGAR) and tetrahydrofolate.</text>
</comment>
<dbReference type="PROSITE" id="PS00373">
    <property type="entry name" value="GART"/>
    <property type="match status" value="1"/>
</dbReference>
<comment type="catalytic activity">
    <reaction evidence="5 6">
        <text>N(1)-(5-phospho-beta-D-ribosyl)glycinamide + (6R)-10-formyltetrahydrofolate = N(2)-formyl-N(1)-(5-phospho-beta-D-ribosyl)glycinamide + (6S)-5,6,7,8-tetrahydrofolate + H(+)</text>
        <dbReference type="Rhea" id="RHEA:15053"/>
        <dbReference type="ChEBI" id="CHEBI:15378"/>
        <dbReference type="ChEBI" id="CHEBI:57453"/>
        <dbReference type="ChEBI" id="CHEBI:143788"/>
        <dbReference type="ChEBI" id="CHEBI:147286"/>
        <dbReference type="ChEBI" id="CHEBI:195366"/>
        <dbReference type="EC" id="2.1.2.2"/>
    </reaction>
</comment>